<dbReference type="EMBL" id="CP034344">
    <property type="protein sequence ID" value="QGX93404.1"/>
    <property type="molecule type" value="Genomic_DNA"/>
</dbReference>
<sequence length="304" mass="34913">MTNDWIVLEKVAKWAGLEGAALDEYLATASDIHREAVDNHRSDYDFPSEYYMFLNKEVISSPELVEQLAEADIPQEKLGQVSSGTVDFDNIVAPQHLVDYDLDEIVDFVMLLKLLRTYRQQTGEASLKPLEKLHYLVYLVNHRLSQEDDLVQVEDNLGLGNLQRTGYRYSFRKQEGVPLSQSLRRDKDRLVSWGLLGEQVLDSHQEYRVPFGITIADTGEFFFTRYGDKLEQFESVLLKTWENHQDDVLQEFATSTTESLHSYLTSLDRIEATFGGRVILPGRPMNFTEQEEGDESQQEGQVYG</sequence>
<proteinExistence type="predicted"/>
<dbReference type="KEGG" id="hra:EI982_00755"/>
<dbReference type="RefSeq" id="WP_157687681.1">
    <property type="nucleotide sequence ID" value="NZ_CP034344.1"/>
</dbReference>
<name>A0A6B9F4Y1_9EURY</name>
<evidence type="ECO:0000313" key="2">
    <source>
        <dbReference type="EMBL" id="QGX93404.1"/>
    </source>
</evidence>
<dbReference type="AlphaFoldDB" id="A0A6B9F4Y1"/>
<dbReference type="Proteomes" id="UP000428325">
    <property type="component" value="Plasmid pMBLA003601"/>
</dbReference>
<reference evidence="2 3" key="1">
    <citation type="submission" date="2018-12" db="EMBL/GenBank/DDBJ databases">
        <title>Complete genome sequence of Haloplanus rallus MBLA0036.</title>
        <authorList>
            <person name="Nam Y.-d."/>
            <person name="Kang J."/>
            <person name="Chung W.-H."/>
            <person name="Park Y.S."/>
        </authorList>
    </citation>
    <scope>NUCLEOTIDE SEQUENCE [LARGE SCALE GENOMIC DNA]</scope>
    <source>
        <strain evidence="2 3">MBLA0036</strain>
        <plasmid evidence="3">pmbla003601</plasmid>
    </source>
</reference>
<organism evidence="2 3">
    <name type="scientific">Haloplanus rallus</name>
    <dbReference type="NCBI Taxonomy" id="1816183"/>
    <lineage>
        <taxon>Archaea</taxon>
        <taxon>Methanobacteriati</taxon>
        <taxon>Methanobacteriota</taxon>
        <taxon>Stenosarchaea group</taxon>
        <taxon>Halobacteria</taxon>
        <taxon>Halobacteriales</taxon>
        <taxon>Haloferacaceae</taxon>
        <taxon>Haloplanus</taxon>
    </lineage>
</organism>
<dbReference type="GeneID" id="43368027"/>
<gene>
    <name evidence="2" type="ORF">EI982_00755</name>
</gene>
<feature type="region of interest" description="Disordered" evidence="1">
    <location>
        <begin position="284"/>
        <end position="304"/>
    </location>
</feature>
<accession>A0A6B9F4Y1</accession>
<evidence type="ECO:0000256" key="1">
    <source>
        <dbReference type="SAM" id="MobiDB-lite"/>
    </source>
</evidence>
<keyword evidence="3" id="KW-1185">Reference proteome</keyword>
<geneLocation type="plasmid" evidence="3">
    <name>pmbla003601</name>
</geneLocation>
<dbReference type="OrthoDB" id="350731at2157"/>
<protein>
    <submittedName>
        <fullName evidence="2">Uncharacterized protein</fullName>
    </submittedName>
</protein>
<evidence type="ECO:0000313" key="3">
    <source>
        <dbReference type="Proteomes" id="UP000428325"/>
    </source>
</evidence>
<keyword evidence="2" id="KW-0614">Plasmid</keyword>